<accession>A0A8J5QCE4</accession>
<dbReference type="Pfam" id="PF16922">
    <property type="entry name" value="SLD5_C"/>
    <property type="match status" value="1"/>
</dbReference>
<evidence type="ECO:0000313" key="6">
    <source>
        <dbReference type="EMBL" id="KAG7663704.1"/>
    </source>
</evidence>
<comment type="function">
    <text evidence="3">The GINS complex plays an essential role in the initiation of DNA replication.</text>
</comment>
<sequence>MSRDKNIDDILLDFEEEASISRDDTTTTSKLKSTTNIYQELITAMINERMSPEILPYEKHLMDTVLTQISNQEQYLLDSHEYGDMNSEAGVVSSDFKLQLMIIETDIERLNYLVRLYLRTRLSKIGQFTIFYINETSAEDEDSKGRLLSVEEMQYMHKYFKLLTSLYNNCFLKKLPHSLTLLDDTSGGQSMIVAPDLDQPVFIKSNSKTPIFLDIGEGDNLELNKDGIYVVRYRLVRKYIELGDIVLI</sequence>
<feature type="domain" description="GINS subunit" evidence="4">
    <location>
        <begin position="93"/>
        <end position="170"/>
    </location>
</feature>
<dbReference type="RefSeq" id="XP_049263936.1">
    <property type="nucleotide sequence ID" value="XM_049406540.1"/>
</dbReference>
<dbReference type="Proteomes" id="UP000694255">
    <property type="component" value="Unassembled WGS sequence"/>
</dbReference>
<dbReference type="InterPro" id="IPR008591">
    <property type="entry name" value="GINS_Sld5"/>
</dbReference>
<dbReference type="AlphaFoldDB" id="A0A8J5QCE4"/>
<keyword evidence="3" id="KW-0539">Nucleus</keyword>
<evidence type="ECO:0000256" key="2">
    <source>
        <dbReference type="ARBA" id="ARBA00014804"/>
    </source>
</evidence>
<proteinExistence type="inferred from homology"/>
<dbReference type="InterPro" id="IPR038749">
    <property type="entry name" value="Sld5_GINS_A"/>
</dbReference>
<gene>
    <name evidence="6" type="ORF">J8A68_002756</name>
</gene>
<evidence type="ECO:0000259" key="4">
    <source>
        <dbReference type="Pfam" id="PF05916"/>
    </source>
</evidence>
<reference evidence="6 7" key="1">
    <citation type="journal article" date="2021" name="DNA Res.">
        <title>Genome analysis of Candida subhashii reveals its hybrid nature and dual mitochondrial genome conformations.</title>
        <authorList>
            <person name="Mixao V."/>
            <person name="Hegedusova E."/>
            <person name="Saus E."/>
            <person name="Pryszcz L.P."/>
            <person name="Cillingova A."/>
            <person name="Nosek J."/>
            <person name="Gabaldon T."/>
        </authorList>
    </citation>
    <scope>NUCLEOTIDE SEQUENCE [LARGE SCALE GENOMIC DNA]</scope>
    <source>
        <strain evidence="6 7">CBS 10753</strain>
    </source>
</reference>
<dbReference type="GO" id="GO:0006261">
    <property type="term" value="P:DNA-templated DNA replication"/>
    <property type="evidence" value="ECO:0007669"/>
    <property type="project" value="InterPro"/>
</dbReference>
<evidence type="ECO:0000313" key="7">
    <source>
        <dbReference type="Proteomes" id="UP000694255"/>
    </source>
</evidence>
<dbReference type="EMBL" id="JAGSYN010000121">
    <property type="protein sequence ID" value="KAG7663704.1"/>
    <property type="molecule type" value="Genomic_DNA"/>
</dbReference>
<protein>
    <recommendedName>
        <fullName evidence="2 3">DNA replication complex GINS protein SLD5</fullName>
    </recommendedName>
</protein>
<organism evidence="6 7">
    <name type="scientific">[Candida] subhashii</name>
    <dbReference type="NCBI Taxonomy" id="561895"/>
    <lineage>
        <taxon>Eukaryota</taxon>
        <taxon>Fungi</taxon>
        <taxon>Dikarya</taxon>
        <taxon>Ascomycota</taxon>
        <taxon>Saccharomycotina</taxon>
        <taxon>Pichiomycetes</taxon>
        <taxon>Debaryomycetaceae</taxon>
        <taxon>Spathaspora</taxon>
    </lineage>
</organism>
<keyword evidence="3" id="KW-0235">DNA replication</keyword>
<dbReference type="GO" id="GO:0000727">
    <property type="term" value="P:double-strand break repair via break-induced replication"/>
    <property type="evidence" value="ECO:0007669"/>
    <property type="project" value="TreeGrafter"/>
</dbReference>
<dbReference type="PIRSF" id="PIRSF007764">
    <property type="entry name" value="Sld5"/>
    <property type="match status" value="1"/>
</dbReference>
<dbReference type="PANTHER" id="PTHR21206:SF0">
    <property type="entry name" value="DNA REPLICATION COMPLEX GINS PROTEIN SLD5"/>
    <property type="match status" value="1"/>
</dbReference>
<dbReference type="OrthoDB" id="338231at2759"/>
<dbReference type="GeneID" id="73469557"/>
<evidence type="ECO:0000259" key="5">
    <source>
        <dbReference type="Pfam" id="PF16922"/>
    </source>
</evidence>
<evidence type="ECO:0000256" key="3">
    <source>
        <dbReference type="PIRNR" id="PIRNR007764"/>
    </source>
</evidence>
<dbReference type="CDD" id="cd21692">
    <property type="entry name" value="GINS_B_Sld5"/>
    <property type="match status" value="1"/>
</dbReference>
<dbReference type="InterPro" id="IPR031633">
    <property type="entry name" value="SLD5_C"/>
</dbReference>
<evidence type="ECO:0000256" key="1">
    <source>
        <dbReference type="ARBA" id="ARBA00008187"/>
    </source>
</evidence>
<dbReference type="InterPro" id="IPR021151">
    <property type="entry name" value="GINS_A"/>
</dbReference>
<name>A0A8J5QCE4_9ASCO</name>
<comment type="subcellular location">
    <subcellularLocation>
        <location evidence="3">Nucleus</location>
    </subcellularLocation>
</comment>
<feature type="domain" description="DNA replication complex GINS protein SLD5 C-terminal" evidence="5">
    <location>
        <begin position="195"/>
        <end position="248"/>
    </location>
</feature>
<dbReference type="PANTHER" id="PTHR21206">
    <property type="entry name" value="SLD5 PROTEIN"/>
    <property type="match status" value="1"/>
</dbReference>
<dbReference type="GO" id="GO:0000811">
    <property type="term" value="C:GINS complex"/>
    <property type="evidence" value="ECO:0007669"/>
    <property type="project" value="TreeGrafter"/>
</dbReference>
<keyword evidence="7" id="KW-1185">Reference proteome</keyword>
<dbReference type="CDD" id="cd11711">
    <property type="entry name" value="GINS_A_Sld5"/>
    <property type="match status" value="1"/>
</dbReference>
<dbReference type="Pfam" id="PF05916">
    <property type="entry name" value="Sld5"/>
    <property type="match status" value="1"/>
</dbReference>
<comment type="caution">
    <text evidence="6">The sequence shown here is derived from an EMBL/GenBank/DDBJ whole genome shotgun (WGS) entry which is preliminary data.</text>
</comment>
<comment type="similarity">
    <text evidence="1 3">Belongs to the GINS4/SLD5 family.</text>
</comment>